<evidence type="ECO:0000313" key="2">
    <source>
        <dbReference type="EnsemblPlants" id="Solyc09g066390.1.1"/>
    </source>
</evidence>
<dbReference type="eggNOG" id="KOG1075">
    <property type="taxonomic scope" value="Eukaryota"/>
</dbReference>
<proteinExistence type="predicted"/>
<evidence type="ECO:0000256" key="1">
    <source>
        <dbReference type="SAM" id="Phobius"/>
    </source>
</evidence>
<dbReference type="Proteomes" id="UP000004994">
    <property type="component" value="Chromosome 9"/>
</dbReference>
<dbReference type="HOGENOM" id="CLU_1799856_0_0_1"/>
<keyword evidence="1" id="KW-0812">Transmembrane</keyword>
<protein>
    <submittedName>
        <fullName evidence="2">Uncharacterized protein</fullName>
    </submittedName>
</protein>
<name>K4CUR4_SOLLC</name>
<evidence type="ECO:0000313" key="3">
    <source>
        <dbReference type="Proteomes" id="UP000004994"/>
    </source>
</evidence>
<dbReference type="PaxDb" id="4081-Solyc09g066390.1.1"/>
<keyword evidence="3" id="KW-1185">Reference proteome</keyword>
<feature type="transmembrane region" description="Helical" evidence="1">
    <location>
        <begin position="81"/>
        <end position="98"/>
    </location>
</feature>
<dbReference type="InParanoid" id="K4CUR4"/>
<sequence length="144" mass="16928">MELARKEMEEEEKIVVEKENFRLIPSPNLLALPEVEDDSENTTQPMNEWARLMINGVDSIIMMVNWAVITNRVREANEVKGYGWLIVMMAAYFLYLMLKFKVMVPRSRFFQRFISNEGSFMVEYSQVAQLKNLLMFCVVFHVSC</sequence>
<keyword evidence="1" id="KW-1133">Transmembrane helix</keyword>
<keyword evidence="1" id="KW-0472">Membrane</keyword>
<accession>K4CUR4</accession>
<dbReference type="Gramene" id="Solyc09g066390.1.1">
    <property type="protein sequence ID" value="Solyc09g066390.1.1"/>
    <property type="gene ID" value="Solyc09g066390.1"/>
</dbReference>
<dbReference type="EnsemblPlants" id="Solyc09g066390.1.1">
    <property type="protein sequence ID" value="Solyc09g066390.1.1"/>
    <property type="gene ID" value="Solyc09g066390.1"/>
</dbReference>
<dbReference type="AlphaFoldDB" id="K4CUR4"/>
<reference evidence="2" key="1">
    <citation type="journal article" date="2012" name="Nature">
        <title>The tomato genome sequence provides insights into fleshy fruit evolution.</title>
        <authorList>
            <consortium name="Tomato Genome Consortium"/>
        </authorList>
    </citation>
    <scope>NUCLEOTIDE SEQUENCE [LARGE SCALE GENOMIC DNA]</scope>
    <source>
        <strain evidence="2">cv. Heinz 1706</strain>
    </source>
</reference>
<organism evidence="2">
    <name type="scientific">Solanum lycopersicum</name>
    <name type="common">Tomato</name>
    <name type="synonym">Lycopersicon esculentum</name>
    <dbReference type="NCBI Taxonomy" id="4081"/>
    <lineage>
        <taxon>Eukaryota</taxon>
        <taxon>Viridiplantae</taxon>
        <taxon>Streptophyta</taxon>
        <taxon>Embryophyta</taxon>
        <taxon>Tracheophyta</taxon>
        <taxon>Spermatophyta</taxon>
        <taxon>Magnoliopsida</taxon>
        <taxon>eudicotyledons</taxon>
        <taxon>Gunneridae</taxon>
        <taxon>Pentapetalae</taxon>
        <taxon>asterids</taxon>
        <taxon>lamiids</taxon>
        <taxon>Solanales</taxon>
        <taxon>Solanaceae</taxon>
        <taxon>Solanoideae</taxon>
        <taxon>Solaneae</taxon>
        <taxon>Solanum</taxon>
        <taxon>Solanum subgen. Lycopersicon</taxon>
    </lineage>
</organism>
<reference evidence="2" key="2">
    <citation type="submission" date="2013-04" db="UniProtKB">
        <authorList>
            <consortium name="EnsemblPlants"/>
        </authorList>
    </citation>
    <scope>IDENTIFICATION</scope>
    <source>
        <strain evidence="2">cv. Heinz 1706</strain>
    </source>
</reference>